<organism evidence="2 3">
    <name type="scientific">Flaviramulus multivorans</name>
    <dbReference type="NCBI Taxonomy" id="1304750"/>
    <lineage>
        <taxon>Bacteria</taxon>
        <taxon>Pseudomonadati</taxon>
        <taxon>Bacteroidota</taxon>
        <taxon>Flavobacteriia</taxon>
        <taxon>Flavobacteriales</taxon>
        <taxon>Flavobacteriaceae</taxon>
        <taxon>Flaviramulus</taxon>
    </lineage>
</organism>
<dbReference type="Proteomes" id="UP001200022">
    <property type="component" value="Unassembled WGS sequence"/>
</dbReference>
<keyword evidence="1" id="KW-0732">Signal</keyword>
<keyword evidence="3" id="KW-1185">Reference proteome</keyword>
<sequence length="250" mass="28676">MIKKLSLISVLLILLLSCEQKSEDANAIIDKSIEVSGGQFLKKSIIGFEFRGRQYAANRYNGKFSLSRLTIKEPDTIFDTLNNNEFSRFVNGETIEVPDSMATRYSASVNSVHYFAVLPYGLNGKAVNKTYLKDVELKGKTYHKIKVTFDEEGGGEDFEDVFIYWVNTESFKVDYLAYSYAENDGTGLRFREAYNERYIEGIRFVDYNNYKPKNNMVLLESLDSLFENNELELLSKIELENIIVSLNSNQ</sequence>
<gene>
    <name evidence="2" type="ORF">L3X39_05885</name>
</gene>
<dbReference type="Pfam" id="PF20113">
    <property type="entry name" value="DUF6503"/>
    <property type="match status" value="1"/>
</dbReference>
<dbReference type="PROSITE" id="PS51257">
    <property type="entry name" value="PROKAR_LIPOPROTEIN"/>
    <property type="match status" value="1"/>
</dbReference>
<protein>
    <submittedName>
        <fullName evidence="2">Deoxyribose-phosphate aldolase</fullName>
    </submittedName>
</protein>
<dbReference type="InterPro" id="IPR045444">
    <property type="entry name" value="DUF6503"/>
</dbReference>
<comment type="caution">
    <text evidence="2">The sequence shown here is derived from an EMBL/GenBank/DDBJ whole genome shotgun (WGS) entry which is preliminary data.</text>
</comment>
<evidence type="ECO:0000256" key="1">
    <source>
        <dbReference type="SAM" id="SignalP"/>
    </source>
</evidence>
<feature type="chain" id="PRO_5046545614" evidence="1">
    <location>
        <begin position="23"/>
        <end position="250"/>
    </location>
</feature>
<dbReference type="EMBL" id="JAKKDV010000002">
    <property type="protein sequence ID" value="MCF7560162.1"/>
    <property type="molecule type" value="Genomic_DNA"/>
</dbReference>
<name>A0ABS9IHB8_9FLAO</name>
<accession>A0ABS9IHB8</accession>
<evidence type="ECO:0000313" key="2">
    <source>
        <dbReference type="EMBL" id="MCF7560162.1"/>
    </source>
</evidence>
<feature type="signal peptide" evidence="1">
    <location>
        <begin position="1"/>
        <end position="22"/>
    </location>
</feature>
<proteinExistence type="predicted"/>
<dbReference type="RefSeq" id="WP_237230846.1">
    <property type="nucleotide sequence ID" value="NZ_JAKKDV010000002.1"/>
</dbReference>
<reference evidence="2 3" key="1">
    <citation type="submission" date="2022-01" db="EMBL/GenBank/DDBJ databases">
        <title>Draft genome sequence of Sabulilitoribacter multivorans KCTC 32326.</title>
        <authorList>
            <person name="Oh J.-S."/>
        </authorList>
    </citation>
    <scope>NUCLEOTIDE SEQUENCE [LARGE SCALE GENOMIC DNA]</scope>
    <source>
        <strain evidence="2 3">M-M16</strain>
    </source>
</reference>
<evidence type="ECO:0000313" key="3">
    <source>
        <dbReference type="Proteomes" id="UP001200022"/>
    </source>
</evidence>